<protein>
    <recommendedName>
        <fullName evidence="3">F-box domain-containing protein</fullName>
    </recommendedName>
</protein>
<proteinExistence type="predicted"/>
<evidence type="ECO:0008006" key="3">
    <source>
        <dbReference type="Google" id="ProtNLM"/>
    </source>
</evidence>
<dbReference type="OrthoDB" id="62952at2759"/>
<dbReference type="InterPro" id="IPR038883">
    <property type="entry name" value="AN11006-like"/>
</dbReference>
<dbReference type="EMBL" id="LHQQ01000047">
    <property type="protein sequence ID" value="KOS45197.1"/>
    <property type="molecule type" value="Genomic_DNA"/>
</dbReference>
<evidence type="ECO:0000313" key="2">
    <source>
        <dbReference type="Proteomes" id="UP000037696"/>
    </source>
</evidence>
<gene>
    <name evidence="1" type="ORF">ACN38_g3861</name>
</gene>
<comment type="caution">
    <text evidence="1">The sequence shown here is derived from an EMBL/GenBank/DDBJ whole genome shotgun (WGS) entry which is preliminary data.</text>
</comment>
<reference evidence="1 2" key="1">
    <citation type="submission" date="2015-08" db="EMBL/GenBank/DDBJ databases">
        <title>Genome sequencing of Penicillium nordicum.</title>
        <authorList>
            <person name="Nguyen H.D."/>
            <person name="Seifert K.A."/>
        </authorList>
    </citation>
    <scope>NUCLEOTIDE SEQUENCE [LARGE SCALE GENOMIC DNA]</scope>
    <source>
        <strain evidence="1 2">DAOMC 185683</strain>
    </source>
</reference>
<dbReference type="Proteomes" id="UP000037696">
    <property type="component" value="Unassembled WGS sequence"/>
</dbReference>
<sequence length="216" mass="24718">MPASFLGLPAELRNEIYMDLLVRTEPIDPWSSDNRLAPNLLYTNMKILREARSLLYGDNCFDFSGSTPKLINQFLDEIGFANASHIRCIRIDFPGLRGLDKKPSLEVDGLDILEKIQCHCTNLNKFIMAPESTDTMERHFGSLDSPNICANALVLVDARFREISSLQDIVVEVYEKVSSSDMRKKMKSHGWKLNVAEEEDGFENDEYLCQYDSDYY</sequence>
<organism evidence="1 2">
    <name type="scientific">Penicillium nordicum</name>
    <dbReference type="NCBI Taxonomy" id="229535"/>
    <lineage>
        <taxon>Eukaryota</taxon>
        <taxon>Fungi</taxon>
        <taxon>Dikarya</taxon>
        <taxon>Ascomycota</taxon>
        <taxon>Pezizomycotina</taxon>
        <taxon>Eurotiomycetes</taxon>
        <taxon>Eurotiomycetidae</taxon>
        <taxon>Eurotiales</taxon>
        <taxon>Aspergillaceae</taxon>
        <taxon>Penicillium</taxon>
    </lineage>
</organism>
<dbReference type="PANTHER" id="PTHR42085:SF1">
    <property type="entry name" value="F-BOX DOMAIN-CONTAINING PROTEIN"/>
    <property type="match status" value="1"/>
</dbReference>
<dbReference type="PANTHER" id="PTHR42085">
    <property type="entry name" value="F-BOX DOMAIN-CONTAINING PROTEIN"/>
    <property type="match status" value="1"/>
</dbReference>
<keyword evidence="2" id="KW-1185">Reference proteome</keyword>
<evidence type="ECO:0000313" key="1">
    <source>
        <dbReference type="EMBL" id="KOS45197.1"/>
    </source>
</evidence>
<dbReference type="AlphaFoldDB" id="A0A0M8P7L5"/>
<name>A0A0M8P7L5_9EURO</name>
<accession>A0A0M8P7L5</accession>